<evidence type="ECO:0000313" key="9">
    <source>
        <dbReference type="Proteomes" id="UP000054166"/>
    </source>
</evidence>
<comment type="similarity">
    <text evidence="1 5">Belongs to the TUBGCP family.</text>
</comment>
<evidence type="ECO:0000256" key="5">
    <source>
        <dbReference type="RuleBase" id="RU363050"/>
    </source>
</evidence>
<dbReference type="GO" id="GO:0000278">
    <property type="term" value="P:mitotic cell cycle"/>
    <property type="evidence" value="ECO:0007669"/>
    <property type="project" value="TreeGrafter"/>
</dbReference>
<sequence length="487" mass="54363">VKFNHDKSDNSPVEENRQWAVGLAPALTDRESWPPGGADLSFLLRTVIVDSLDEGRLEGDDRGEDGDVDEKGNLGGSGRNVVLEEAEWRLGFAIRDLPVGAGRDRWLNPTSIEALDFLFIDYKPPHPLNVLITPIILSKYQRLFAFILRMMRVEHVSKAFFRMTRKNTEPLFPTLTSSNRLLLHFRFITHSFVTSLSSHVFDTAIRGNFDAFLSRLTPGTSHSLEKGNEYGFSDVFALADAHSIILDNILSSCLLRSGQKAVGDLLRGVLELVLELGILAGDLKRGRLEEYQAAPLLEDLYATFRGKMSTLTKVLKALVDKGSTISRLQLEAAMREAGEGDSRRPPGGAESLYHLLIRLDLGECENYLAFQFVASSLRPSFKNPLLLQMTQPNFNFISGYESHDDWYQRLQSAYGGFRLNTGPPDETVAEGKAIGARELLAAEKEAADNIERPNETETEYFSRLVKRDATVRTELRAQGMKPPEGDT</sequence>
<dbReference type="GO" id="GO:0007020">
    <property type="term" value="P:microtubule nucleation"/>
    <property type="evidence" value="ECO:0007669"/>
    <property type="project" value="InterPro"/>
</dbReference>
<dbReference type="GO" id="GO:0051321">
    <property type="term" value="P:meiotic cell cycle"/>
    <property type="evidence" value="ECO:0007669"/>
    <property type="project" value="TreeGrafter"/>
</dbReference>
<evidence type="ECO:0000256" key="6">
    <source>
        <dbReference type="SAM" id="MobiDB-lite"/>
    </source>
</evidence>
<evidence type="ECO:0000256" key="4">
    <source>
        <dbReference type="ARBA" id="ARBA00023212"/>
    </source>
</evidence>
<dbReference type="GO" id="GO:0031122">
    <property type="term" value="P:cytoplasmic microtubule organization"/>
    <property type="evidence" value="ECO:0007669"/>
    <property type="project" value="TreeGrafter"/>
</dbReference>
<evidence type="ECO:0000256" key="2">
    <source>
        <dbReference type="ARBA" id="ARBA00022490"/>
    </source>
</evidence>
<dbReference type="Pfam" id="PF04130">
    <property type="entry name" value="GCP_C_terminal"/>
    <property type="match status" value="1"/>
</dbReference>
<dbReference type="STRING" id="765440.A0A0C3FGI7"/>
<feature type="non-terminal residue" evidence="8">
    <location>
        <position position="1"/>
    </location>
</feature>
<keyword evidence="2 5" id="KW-0963">Cytoplasm</keyword>
<protein>
    <recommendedName>
        <fullName evidence="5">Spindle pole body component</fullName>
    </recommendedName>
</protein>
<dbReference type="AlphaFoldDB" id="A0A0C3FGI7"/>
<reference evidence="8 9" key="1">
    <citation type="submission" date="2014-04" db="EMBL/GenBank/DDBJ databases">
        <authorList>
            <consortium name="DOE Joint Genome Institute"/>
            <person name="Kuo A."/>
            <person name="Tarkka M."/>
            <person name="Buscot F."/>
            <person name="Kohler A."/>
            <person name="Nagy L.G."/>
            <person name="Floudas D."/>
            <person name="Copeland A."/>
            <person name="Barry K.W."/>
            <person name="Cichocki N."/>
            <person name="Veneault-Fourrey C."/>
            <person name="LaButti K."/>
            <person name="Lindquist E.A."/>
            <person name="Lipzen A."/>
            <person name="Lundell T."/>
            <person name="Morin E."/>
            <person name="Murat C."/>
            <person name="Sun H."/>
            <person name="Tunlid A."/>
            <person name="Henrissat B."/>
            <person name="Grigoriev I.V."/>
            <person name="Hibbett D.S."/>
            <person name="Martin F."/>
            <person name="Nordberg H.P."/>
            <person name="Cantor M.N."/>
            <person name="Hua S.X."/>
        </authorList>
    </citation>
    <scope>NUCLEOTIDE SEQUENCE [LARGE SCALE GENOMIC DNA]</scope>
    <source>
        <strain evidence="8 9">F 1598</strain>
    </source>
</reference>
<dbReference type="HOGENOM" id="CLU_560909_0_0_1"/>
<organism evidence="8 9">
    <name type="scientific">Piloderma croceum (strain F 1598)</name>
    <dbReference type="NCBI Taxonomy" id="765440"/>
    <lineage>
        <taxon>Eukaryota</taxon>
        <taxon>Fungi</taxon>
        <taxon>Dikarya</taxon>
        <taxon>Basidiomycota</taxon>
        <taxon>Agaricomycotina</taxon>
        <taxon>Agaricomycetes</taxon>
        <taxon>Agaricomycetidae</taxon>
        <taxon>Atheliales</taxon>
        <taxon>Atheliaceae</taxon>
        <taxon>Piloderma</taxon>
    </lineage>
</organism>
<dbReference type="InterPro" id="IPR040457">
    <property type="entry name" value="GCP_C"/>
</dbReference>
<keyword evidence="9" id="KW-1185">Reference proteome</keyword>
<evidence type="ECO:0000256" key="1">
    <source>
        <dbReference type="ARBA" id="ARBA00010337"/>
    </source>
</evidence>
<dbReference type="EMBL" id="KN833013">
    <property type="protein sequence ID" value="KIM78944.1"/>
    <property type="molecule type" value="Genomic_DNA"/>
</dbReference>
<dbReference type="GO" id="GO:0051225">
    <property type="term" value="P:spindle assembly"/>
    <property type="evidence" value="ECO:0007669"/>
    <property type="project" value="TreeGrafter"/>
</dbReference>
<gene>
    <name evidence="8" type="ORF">PILCRDRAFT_10863</name>
</gene>
<accession>A0A0C3FGI7</accession>
<dbReference type="Proteomes" id="UP000054166">
    <property type="component" value="Unassembled WGS sequence"/>
</dbReference>
<dbReference type="InterPro" id="IPR007259">
    <property type="entry name" value="GCP"/>
</dbReference>
<comment type="subcellular location">
    <subcellularLocation>
        <location evidence="5">Cytoplasm</location>
        <location evidence="5">Cytoskeleton</location>
        <location evidence="5">Microtubule organizing center</location>
    </subcellularLocation>
</comment>
<dbReference type="PANTHER" id="PTHR19302:SF70">
    <property type="entry name" value="GAMMA-TUBULIN COMPLEX COMPONENT 6"/>
    <property type="match status" value="1"/>
</dbReference>
<feature type="domain" description="Gamma tubulin complex component C-terminal" evidence="7">
    <location>
        <begin position="23"/>
        <end position="361"/>
    </location>
</feature>
<feature type="region of interest" description="Disordered" evidence="6">
    <location>
        <begin position="56"/>
        <end position="75"/>
    </location>
</feature>
<dbReference type="InParanoid" id="A0A0C3FGI7"/>
<evidence type="ECO:0000259" key="7">
    <source>
        <dbReference type="Pfam" id="PF04130"/>
    </source>
</evidence>
<keyword evidence="4 5" id="KW-0206">Cytoskeleton</keyword>
<reference evidence="9" key="2">
    <citation type="submission" date="2015-01" db="EMBL/GenBank/DDBJ databases">
        <title>Evolutionary Origins and Diversification of the Mycorrhizal Mutualists.</title>
        <authorList>
            <consortium name="DOE Joint Genome Institute"/>
            <consortium name="Mycorrhizal Genomics Consortium"/>
            <person name="Kohler A."/>
            <person name="Kuo A."/>
            <person name="Nagy L.G."/>
            <person name="Floudas D."/>
            <person name="Copeland A."/>
            <person name="Barry K.W."/>
            <person name="Cichocki N."/>
            <person name="Veneault-Fourrey C."/>
            <person name="LaButti K."/>
            <person name="Lindquist E.A."/>
            <person name="Lipzen A."/>
            <person name="Lundell T."/>
            <person name="Morin E."/>
            <person name="Murat C."/>
            <person name="Riley R."/>
            <person name="Ohm R."/>
            <person name="Sun H."/>
            <person name="Tunlid A."/>
            <person name="Henrissat B."/>
            <person name="Grigoriev I.V."/>
            <person name="Hibbett D.S."/>
            <person name="Martin F."/>
        </authorList>
    </citation>
    <scope>NUCLEOTIDE SEQUENCE [LARGE SCALE GENOMIC DNA]</scope>
    <source>
        <strain evidence="9">F 1598</strain>
    </source>
</reference>
<dbReference type="PANTHER" id="PTHR19302">
    <property type="entry name" value="GAMMA TUBULIN COMPLEX PROTEIN"/>
    <property type="match status" value="1"/>
</dbReference>
<dbReference type="GO" id="GO:0005816">
    <property type="term" value="C:spindle pole body"/>
    <property type="evidence" value="ECO:0007669"/>
    <property type="project" value="UniProtKB-ARBA"/>
</dbReference>
<dbReference type="GO" id="GO:0043015">
    <property type="term" value="F:gamma-tubulin binding"/>
    <property type="evidence" value="ECO:0007669"/>
    <property type="project" value="InterPro"/>
</dbReference>
<dbReference type="GO" id="GO:0005874">
    <property type="term" value="C:microtubule"/>
    <property type="evidence" value="ECO:0007669"/>
    <property type="project" value="UniProtKB-KW"/>
</dbReference>
<keyword evidence="3 5" id="KW-0493">Microtubule</keyword>
<dbReference type="GO" id="GO:0051011">
    <property type="term" value="F:microtubule minus-end binding"/>
    <property type="evidence" value="ECO:0007669"/>
    <property type="project" value="TreeGrafter"/>
</dbReference>
<dbReference type="GO" id="GO:0000922">
    <property type="term" value="C:spindle pole"/>
    <property type="evidence" value="ECO:0007669"/>
    <property type="project" value="InterPro"/>
</dbReference>
<name>A0A0C3FGI7_PILCF</name>
<proteinExistence type="inferred from homology"/>
<dbReference type="InterPro" id="IPR042241">
    <property type="entry name" value="GCP_C_sf"/>
</dbReference>
<dbReference type="OrthoDB" id="775571at2759"/>
<evidence type="ECO:0000313" key="8">
    <source>
        <dbReference type="EMBL" id="KIM78944.1"/>
    </source>
</evidence>
<dbReference type="GO" id="GO:0000930">
    <property type="term" value="C:gamma-tubulin complex"/>
    <property type="evidence" value="ECO:0007669"/>
    <property type="project" value="UniProtKB-ARBA"/>
</dbReference>
<dbReference type="Gene3D" id="1.20.120.1900">
    <property type="entry name" value="Gamma-tubulin complex, C-terminal domain"/>
    <property type="match status" value="1"/>
</dbReference>
<evidence type="ECO:0000256" key="3">
    <source>
        <dbReference type="ARBA" id="ARBA00022701"/>
    </source>
</evidence>